<dbReference type="SUPFAM" id="SSF56112">
    <property type="entry name" value="Protein kinase-like (PK-like)"/>
    <property type="match status" value="1"/>
</dbReference>
<proteinExistence type="predicted"/>
<evidence type="ECO:0000256" key="1">
    <source>
        <dbReference type="SAM" id="MobiDB-lite"/>
    </source>
</evidence>
<dbReference type="InterPro" id="IPR008266">
    <property type="entry name" value="Tyr_kinase_AS"/>
</dbReference>
<dbReference type="EMBL" id="KN817532">
    <property type="protein sequence ID" value="KJA25405.1"/>
    <property type="molecule type" value="Genomic_DNA"/>
</dbReference>
<name>A0A0D2Q1J1_HYPSF</name>
<feature type="region of interest" description="Disordered" evidence="1">
    <location>
        <begin position="396"/>
        <end position="432"/>
    </location>
</feature>
<keyword evidence="4" id="KW-1185">Reference proteome</keyword>
<sequence length="432" mass="48750">MDPNVIIDRVTGLPTDVRVENQLFSIVKELHVSPVLFGRGTRVYMVRDKVNGHYHICKDSWILLSHAKDNSEIEHLKLISKKAKENRAKSPRAYLLHPRFVAGDGAVYNSNSTRAYATVVTPARIRRRMIIGPIGDPLTSYRSRVKCLQVFIDVADELVFLRDECGLLHGDISIGNIVIVRFLPNIIAACEFALTTIGPSNDPLVNDNHLEALGSGGAVIDFDYARSIKGKDSVKASGTVPYMSIELSRYLAGDPEYTEFDHRIDHDVESLLLVFLHIVRFTCGPKGNLDQDIFINDKELNLTQWHHERKIEQIALHKCVDVLRLRSARTLAYLLPAYWKPIAPHIIKLIDIVYPVPTIPLRTGSNIHGAFRKELEATLRTCQGLEEETHQYGTSMPFQTRAKKRKALTQGSIQQHIGKGTQSKRKKLTKKQ</sequence>
<dbReference type="PROSITE" id="PS00109">
    <property type="entry name" value="PROTEIN_KINASE_TYR"/>
    <property type="match status" value="1"/>
</dbReference>
<evidence type="ECO:0000313" key="3">
    <source>
        <dbReference type="EMBL" id="KJA25405.1"/>
    </source>
</evidence>
<protein>
    <recommendedName>
        <fullName evidence="2">Fungal-type protein kinase domain-containing protein</fullName>
    </recommendedName>
</protein>
<dbReference type="OrthoDB" id="3260094at2759"/>
<feature type="compositionally biased region" description="Basic residues" evidence="1">
    <location>
        <begin position="422"/>
        <end position="432"/>
    </location>
</feature>
<feature type="domain" description="Fungal-type protein kinase" evidence="2">
    <location>
        <begin position="19"/>
        <end position="279"/>
    </location>
</feature>
<dbReference type="AlphaFoldDB" id="A0A0D2Q1J1"/>
<accession>A0A0D2Q1J1</accession>
<evidence type="ECO:0000259" key="2">
    <source>
        <dbReference type="Pfam" id="PF17667"/>
    </source>
</evidence>
<dbReference type="Gene3D" id="1.10.510.10">
    <property type="entry name" value="Transferase(Phosphotransferase) domain 1"/>
    <property type="match status" value="1"/>
</dbReference>
<evidence type="ECO:0000313" key="4">
    <source>
        <dbReference type="Proteomes" id="UP000054270"/>
    </source>
</evidence>
<organism evidence="3 4">
    <name type="scientific">Hypholoma sublateritium (strain FD-334 SS-4)</name>
    <dbReference type="NCBI Taxonomy" id="945553"/>
    <lineage>
        <taxon>Eukaryota</taxon>
        <taxon>Fungi</taxon>
        <taxon>Dikarya</taxon>
        <taxon>Basidiomycota</taxon>
        <taxon>Agaricomycotina</taxon>
        <taxon>Agaricomycetes</taxon>
        <taxon>Agaricomycetidae</taxon>
        <taxon>Agaricales</taxon>
        <taxon>Agaricineae</taxon>
        <taxon>Strophariaceae</taxon>
        <taxon>Hypholoma</taxon>
    </lineage>
</organism>
<dbReference type="InterPro" id="IPR011009">
    <property type="entry name" value="Kinase-like_dom_sf"/>
</dbReference>
<dbReference type="GO" id="GO:0004672">
    <property type="term" value="F:protein kinase activity"/>
    <property type="evidence" value="ECO:0007669"/>
    <property type="project" value="InterPro"/>
</dbReference>
<dbReference type="Proteomes" id="UP000054270">
    <property type="component" value="Unassembled WGS sequence"/>
</dbReference>
<reference evidence="4" key="1">
    <citation type="submission" date="2014-04" db="EMBL/GenBank/DDBJ databases">
        <title>Evolutionary Origins and Diversification of the Mycorrhizal Mutualists.</title>
        <authorList>
            <consortium name="DOE Joint Genome Institute"/>
            <consortium name="Mycorrhizal Genomics Consortium"/>
            <person name="Kohler A."/>
            <person name="Kuo A."/>
            <person name="Nagy L.G."/>
            <person name="Floudas D."/>
            <person name="Copeland A."/>
            <person name="Barry K.W."/>
            <person name="Cichocki N."/>
            <person name="Veneault-Fourrey C."/>
            <person name="LaButti K."/>
            <person name="Lindquist E.A."/>
            <person name="Lipzen A."/>
            <person name="Lundell T."/>
            <person name="Morin E."/>
            <person name="Murat C."/>
            <person name="Riley R."/>
            <person name="Ohm R."/>
            <person name="Sun H."/>
            <person name="Tunlid A."/>
            <person name="Henrissat B."/>
            <person name="Grigoriev I.V."/>
            <person name="Hibbett D.S."/>
            <person name="Martin F."/>
        </authorList>
    </citation>
    <scope>NUCLEOTIDE SEQUENCE [LARGE SCALE GENOMIC DNA]</scope>
    <source>
        <strain evidence="4">FD-334 SS-4</strain>
    </source>
</reference>
<dbReference type="Pfam" id="PF17667">
    <property type="entry name" value="Pkinase_fungal"/>
    <property type="match status" value="1"/>
</dbReference>
<gene>
    <name evidence="3" type="ORF">HYPSUDRAFT_134901</name>
</gene>
<dbReference type="InterPro" id="IPR040976">
    <property type="entry name" value="Pkinase_fungal"/>
</dbReference>